<evidence type="ECO:0000256" key="1">
    <source>
        <dbReference type="ARBA" id="ARBA00004635"/>
    </source>
</evidence>
<dbReference type="EMBL" id="AZCU01000025">
    <property type="protein sequence ID" value="KRK22224.1"/>
    <property type="molecule type" value="Genomic_DNA"/>
</dbReference>
<evidence type="ECO:0000256" key="2">
    <source>
        <dbReference type="ARBA" id="ARBA00008973"/>
    </source>
</evidence>
<dbReference type="Pfam" id="PF03180">
    <property type="entry name" value="Lipoprotein_9"/>
    <property type="match status" value="1"/>
</dbReference>
<dbReference type="Gene3D" id="3.40.190.10">
    <property type="entry name" value="Periplasmic binding protein-like II"/>
    <property type="match status" value="2"/>
</dbReference>
<comment type="caution">
    <text evidence="7">The sequence shown here is derived from an EMBL/GenBank/DDBJ whole genome shotgun (WGS) entry which is preliminary data.</text>
</comment>
<dbReference type="SUPFAM" id="SSF53850">
    <property type="entry name" value="Periplasmic binding protein-like II"/>
    <property type="match status" value="1"/>
</dbReference>
<evidence type="ECO:0000256" key="5">
    <source>
        <dbReference type="ARBA" id="ARBA00023139"/>
    </source>
</evidence>
<comment type="similarity">
    <text evidence="2">Belongs to the NlpA lipoprotein family.</text>
</comment>
<keyword evidence="4" id="KW-0472">Membrane</keyword>
<gene>
    <name evidence="7" type="ORF">FD24_GL001905</name>
</gene>
<accession>A0A837R6E1</accession>
<dbReference type="PANTHER" id="PTHR30429">
    <property type="entry name" value="D-METHIONINE-BINDING LIPOPROTEIN METQ"/>
    <property type="match status" value="1"/>
</dbReference>
<proteinExistence type="inferred from homology"/>
<dbReference type="InterPro" id="IPR004872">
    <property type="entry name" value="Lipoprotein_NlpA"/>
</dbReference>
<evidence type="ECO:0000256" key="6">
    <source>
        <dbReference type="ARBA" id="ARBA00023288"/>
    </source>
</evidence>
<protein>
    <submittedName>
        <fullName evidence="7">Amino acid abc transporter, substrate binding pro tein</fullName>
    </submittedName>
</protein>
<keyword evidence="5" id="KW-0564">Palmitate</keyword>
<keyword evidence="6" id="KW-0449">Lipoprotein</keyword>
<keyword evidence="3" id="KW-0732">Signal</keyword>
<evidence type="ECO:0000313" key="7">
    <source>
        <dbReference type="EMBL" id="KRK22224.1"/>
    </source>
</evidence>
<reference evidence="7 8" key="1">
    <citation type="journal article" date="2015" name="Genome Announc.">
        <title>Expanding the biotechnology potential of lactobacilli through comparative genomics of 213 strains and associated genera.</title>
        <authorList>
            <person name="Sun Z."/>
            <person name="Harris H.M."/>
            <person name="McCann A."/>
            <person name="Guo C."/>
            <person name="Argimon S."/>
            <person name="Zhang W."/>
            <person name="Yang X."/>
            <person name="Jeffery I.B."/>
            <person name="Cooney J.C."/>
            <person name="Kagawa T.F."/>
            <person name="Liu W."/>
            <person name="Song Y."/>
            <person name="Salvetti E."/>
            <person name="Wrobel A."/>
            <person name="Rasinkangas P."/>
            <person name="Parkhill J."/>
            <person name="Rea M.C."/>
            <person name="O'Sullivan O."/>
            <person name="Ritari J."/>
            <person name="Douillard F.P."/>
            <person name="Paul Ross R."/>
            <person name="Yang R."/>
            <person name="Briner A.E."/>
            <person name="Felis G.E."/>
            <person name="de Vos W.M."/>
            <person name="Barrangou R."/>
            <person name="Klaenhammer T.R."/>
            <person name="Caufield P.W."/>
            <person name="Cui Y."/>
            <person name="Zhang H."/>
            <person name="O'Toole P.W."/>
        </authorList>
    </citation>
    <scope>NUCLEOTIDE SEQUENCE [LARGE SCALE GENOMIC DNA]</scope>
    <source>
        <strain evidence="7 8">DSM 20314</strain>
    </source>
</reference>
<evidence type="ECO:0000256" key="3">
    <source>
        <dbReference type="ARBA" id="ARBA00022729"/>
    </source>
</evidence>
<dbReference type="AlphaFoldDB" id="A0A837R6E1"/>
<comment type="subcellular location">
    <subcellularLocation>
        <location evidence="1">Membrane</location>
        <topology evidence="1">Lipid-anchor</topology>
    </subcellularLocation>
</comment>
<evidence type="ECO:0000256" key="4">
    <source>
        <dbReference type="ARBA" id="ARBA00023136"/>
    </source>
</evidence>
<dbReference type="Proteomes" id="UP000051020">
    <property type="component" value="Unassembled WGS sequence"/>
</dbReference>
<name>A0A837R6E1_LACPE</name>
<sequence>MSMKRLAWWLLGIAVIVGVCVGLHEITSYSARAQQSATITVGSMGSDYEVWQHIAKSTEAKQMGLTIKVKQITDGVQLNKATADGDVDVNAFQSWSYYETYNRQNPKAKLAALGTTYLEPMGIYSKKYQNVDEIPDGATIAIADNPSQASRGLLLLQKAGLIKLSANFGVLGTIKDITSNPRHLKFKQIDDTTGPRIIKNVDAVLISNTVALEGHLHVLQDSIYHESMNKSTKDNVNILATAAKNKHRASYLKLVKLYHRAAIQKYIKQKYYGTKINVEEPLTYFDN</sequence>
<evidence type="ECO:0000313" key="8">
    <source>
        <dbReference type="Proteomes" id="UP000051020"/>
    </source>
</evidence>
<dbReference type="GO" id="GO:0016020">
    <property type="term" value="C:membrane"/>
    <property type="evidence" value="ECO:0007669"/>
    <property type="project" value="UniProtKB-SubCell"/>
</dbReference>
<organism evidence="7 8">
    <name type="scientific">Lactiplantibacillus pentosus DSM 20314</name>
    <dbReference type="NCBI Taxonomy" id="1423791"/>
    <lineage>
        <taxon>Bacteria</taxon>
        <taxon>Bacillati</taxon>
        <taxon>Bacillota</taxon>
        <taxon>Bacilli</taxon>
        <taxon>Lactobacillales</taxon>
        <taxon>Lactobacillaceae</taxon>
        <taxon>Lactiplantibacillus</taxon>
    </lineage>
</organism>
<dbReference type="PANTHER" id="PTHR30429:SF3">
    <property type="entry name" value="LIPOPROTEIN"/>
    <property type="match status" value="1"/>
</dbReference>